<dbReference type="CDD" id="cd07067">
    <property type="entry name" value="HP_PGM_like"/>
    <property type="match status" value="1"/>
</dbReference>
<dbReference type="EMBL" id="MCFE01000010">
    <property type="protein sequence ID" value="ORY07208.1"/>
    <property type="molecule type" value="Genomic_DNA"/>
</dbReference>
<accession>A0A1Y1ZAC9</accession>
<dbReference type="Pfam" id="PF00300">
    <property type="entry name" value="His_Phos_1"/>
    <property type="match status" value="1"/>
</dbReference>
<sequence>MNQPSCDFPKLKKTYYGLRHGFSKANELNLIVSDPRNGCEDFGLTELGVRQARKAAEEFLPAFTERSVKVYTSDFLRTRETCTNFVDRLNELAPGLAVSVVITPLLRERYFGELEKQSANNYQNVWELDEKALPDTQYHSESVHGVLNRAIQLINEIESKHDDPESIVFVSHGDALQILQTGFSGIRPEDHRTLPHWSQGEIKKFTRN</sequence>
<feature type="active site" description="Proton donor/acceptor" evidence="1">
    <location>
        <position position="108"/>
    </location>
</feature>
<dbReference type="AlphaFoldDB" id="A0A1Y1ZAC9"/>
<dbReference type="Proteomes" id="UP000193498">
    <property type="component" value="Unassembled WGS sequence"/>
</dbReference>
<dbReference type="STRING" id="1314790.A0A1Y1ZAC9"/>
<proteinExistence type="predicted"/>
<dbReference type="InParanoid" id="A0A1Y1ZAC9"/>
<keyword evidence="4" id="KW-1185">Reference proteome</keyword>
<name>A0A1Y1ZAC9_9FUNG</name>
<dbReference type="InterPro" id="IPR029033">
    <property type="entry name" value="His_PPase_superfam"/>
</dbReference>
<dbReference type="SMART" id="SM00855">
    <property type="entry name" value="PGAM"/>
    <property type="match status" value="1"/>
</dbReference>
<comment type="caution">
    <text evidence="3">The sequence shown here is derived from an EMBL/GenBank/DDBJ whole genome shotgun (WGS) entry which is preliminary data.</text>
</comment>
<organism evidence="3 4">
    <name type="scientific">Basidiobolus meristosporus CBS 931.73</name>
    <dbReference type="NCBI Taxonomy" id="1314790"/>
    <lineage>
        <taxon>Eukaryota</taxon>
        <taxon>Fungi</taxon>
        <taxon>Fungi incertae sedis</taxon>
        <taxon>Zoopagomycota</taxon>
        <taxon>Entomophthoromycotina</taxon>
        <taxon>Basidiobolomycetes</taxon>
        <taxon>Basidiobolales</taxon>
        <taxon>Basidiobolaceae</taxon>
        <taxon>Basidiobolus</taxon>
    </lineage>
</organism>
<evidence type="ECO:0000313" key="4">
    <source>
        <dbReference type="Proteomes" id="UP000193498"/>
    </source>
</evidence>
<evidence type="ECO:0000256" key="2">
    <source>
        <dbReference type="PIRSR" id="PIRSR613078-2"/>
    </source>
</evidence>
<dbReference type="SUPFAM" id="SSF53254">
    <property type="entry name" value="Phosphoglycerate mutase-like"/>
    <property type="match status" value="1"/>
</dbReference>
<gene>
    <name evidence="3" type="ORF">K493DRAFT_332830</name>
</gene>
<evidence type="ECO:0000256" key="1">
    <source>
        <dbReference type="PIRSR" id="PIRSR613078-1"/>
    </source>
</evidence>
<feature type="active site" description="Tele-phosphohistidine intermediate" evidence="1">
    <location>
        <position position="20"/>
    </location>
</feature>
<evidence type="ECO:0000313" key="3">
    <source>
        <dbReference type="EMBL" id="ORY07208.1"/>
    </source>
</evidence>
<dbReference type="OrthoDB" id="354304at2759"/>
<dbReference type="InterPro" id="IPR013078">
    <property type="entry name" value="His_Pase_superF_clade-1"/>
</dbReference>
<dbReference type="PANTHER" id="PTHR47821:SF2">
    <property type="entry name" value="PHOSPHOGLYCERATE MUTASE FAMILY PROTEIN"/>
    <property type="match status" value="1"/>
</dbReference>
<feature type="binding site" evidence="2">
    <location>
        <position position="77"/>
    </location>
    <ligand>
        <name>substrate</name>
    </ligand>
</feature>
<protein>
    <submittedName>
        <fullName evidence="3">Phosphoglycerate mutase-like protein</fullName>
    </submittedName>
</protein>
<dbReference type="Gene3D" id="3.40.50.1240">
    <property type="entry name" value="Phosphoglycerate mutase-like"/>
    <property type="match status" value="1"/>
</dbReference>
<dbReference type="PANTHER" id="PTHR47821">
    <property type="entry name" value="PHOSPHOGLYCERATE MUTASE FAMILY PROTEIN"/>
    <property type="match status" value="1"/>
</dbReference>
<feature type="binding site" evidence="2">
    <location>
        <begin position="19"/>
        <end position="26"/>
    </location>
    <ligand>
        <name>substrate</name>
    </ligand>
</feature>
<reference evidence="3 4" key="1">
    <citation type="submission" date="2016-07" db="EMBL/GenBank/DDBJ databases">
        <title>Pervasive Adenine N6-methylation of Active Genes in Fungi.</title>
        <authorList>
            <consortium name="DOE Joint Genome Institute"/>
            <person name="Mondo S.J."/>
            <person name="Dannebaum R.O."/>
            <person name="Kuo R.C."/>
            <person name="Labutti K."/>
            <person name="Haridas S."/>
            <person name="Kuo A."/>
            <person name="Salamov A."/>
            <person name="Ahrendt S.R."/>
            <person name="Lipzen A."/>
            <person name="Sullivan W."/>
            <person name="Andreopoulos W.B."/>
            <person name="Clum A."/>
            <person name="Lindquist E."/>
            <person name="Daum C."/>
            <person name="Ramamoorthy G.K."/>
            <person name="Gryganskyi A."/>
            <person name="Culley D."/>
            <person name="Magnuson J.K."/>
            <person name="James T.Y."/>
            <person name="O'Malley M.A."/>
            <person name="Stajich J.E."/>
            <person name="Spatafora J.W."/>
            <person name="Visel A."/>
            <person name="Grigoriev I.V."/>
        </authorList>
    </citation>
    <scope>NUCLEOTIDE SEQUENCE [LARGE SCALE GENOMIC DNA]</scope>
    <source>
        <strain evidence="3 4">CBS 931.73</strain>
    </source>
</reference>